<dbReference type="InterPro" id="IPR032823">
    <property type="entry name" value="BCA_ABC_TP_C"/>
</dbReference>
<keyword evidence="1" id="KW-0813">Transport</keyword>
<feature type="domain" description="ABC transporter" evidence="4">
    <location>
        <begin position="9"/>
        <end position="255"/>
    </location>
</feature>
<keyword evidence="2" id="KW-0547">Nucleotide-binding</keyword>
<sequence length="267" mass="28732">MVEGTVDGLHVENLTVRYGGLTAVDGQTLTAPRGRITGLIGPNGAGKTTTFNAITGVVRPAAGKVVLFGEDVTSAPPQARALKGLGRTFQRMELFETLSVRENVRMGREAAMAGRNPLRHLAARPAERRATKQAAAEAMELCGISHLADRRPADLSTGQRRLVELARVSAGDFRLLLLDEPSSGLDGSETERFGEILRTLVAERGLGILIVEHDMALVMSTCEYIHVLDFGKPIFEGTPREVQTSELVRSAYLGSEAPELETDELAS</sequence>
<comment type="caution">
    <text evidence="5">The sequence shown here is derived from an EMBL/GenBank/DDBJ whole genome shotgun (WGS) entry which is preliminary data.</text>
</comment>
<dbReference type="Gene3D" id="3.40.50.300">
    <property type="entry name" value="P-loop containing nucleotide triphosphate hydrolases"/>
    <property type="match status" value="1"/>
</dbReference>
<dbReference type="PANTHER" id="PTHR45772">
    <property type="entry name" value="CONSERVED COMPONENT OF ABC TRANSPORTER FOR NATURAL AMINO ACIDS-RELATED"/>
    <property type="match status" value="1"/>
</dbReference>
<dbReference type="Pfam" id="PF00005">
    <property type="entry name" value="ABC_tran"/>
    <property type="match status" value="1"/>
</dbReference>
<dbReference type="CDD" id="cd03219">
    <property type="entry name" value="ABC_Mj1267_LivG_branched"/>
    <property type="match status" value="1"/>
</dbReference>
<dbReference type="InterPro" id="IPR051120">
    <property type="entry name" value="ABC_AA/LPS_Transport"/>
</dbReference>
<dbReference type="PROSITE" id="PS50893">
    <property type="entry name" value="ABC_TRANSPORTER_2"/>
    <property type="match status" value="1"/>
</dbReference>
<keyword evidence="3" id="KW-0067">ATP-binding</keyword>
<evidence type="ECO:0000259" key="4">
    <source>
        <dbReference type="PROSITE" id="PS50893"/>
    </source>
</evidence>
<dbReference type="InterPro" id="IPR003593">
    <property type="entry name" value="AAA+_ATPase"/>
</dbReference>
<name>A0ABP3REA1_9ACTN</name>
<reference evidence="6" key="1">
    <citation type="journal article" date="2019" name="Int. J. Syst. Evol. Microbiol.">
        <title>The Global Catalogue of Microorganisms (GCM) 10K type strain sequencing project: providing services to taxonomists for standard genome sequencing and annotation.</title>
        <authorList>
            <consortium name="The Broad Institute Genomics Platform"/>
            <consortium name="The Broad Institute Genome Sequencing Center for Infectious Disease"/>
            <person name="Wu L."/>
            <person name="Ma J."/>
        </authorList>
    </citation>
    <scope>NUCLEOTIDE SEQUENCE [LARGE SCALE GENOMIC DNA]</scope>
    <source>
        <strain evidence="6">JCM 10671</strain>
    </source>
</reference>
<protein>
    <recommendedName>
        <fullName evidence="4">ABC transporter domain-containing protein</fullName>
    </recommendedName>
</protein>
<dbReference type="SUPFAM" id="SSF52540">
    <property type="entry name" value="P-loop containing nucleoside triphosphate hydrolases"/>
    <property type="match status" value="1"/>
</dbReference>
<evidence type="ECO:0000256" key="2">
    <source>
        <dbReference type="ARBA" id="ARBA00022741"/>
    </source>
</evidence>
<evidence type="ECO:0000256" key="3">
    <source>
        <dbReference type="ARBA" id="ARBA00022840"/>
    </source>
</evidence>
<dbReference type="Proteomes" id="UP001500957">
    <property type="component" value="Unassembled WGS sequence"/>
</dbReference>
<keyword evidence="6" id="KW-1185">Reference proteome</keyword>
<gene>
    <name evidence="5" type="ORF">GCM10009547_08500</name>
</gene>
<dbReference type="EMBL" id="BAAAHE010000007">
    <property type="protein sequence ID" value="GAA0608823.1"/>
    <property type="molecule type" value="Genomic_DNA"/>
</dbReference>
<dbReference type="RefSeq" id="WP_344601950.1">
    <property type="nucleotide sequence ID" value="NZ_BAAAHE010000007.1"/>
</dbReference>
<organism evidence="5 6">
    <name type="scientific">Sporichthya brevicatena</name>
    <dbReference type="NCBI Taxonomy" id="171442"/>
    <lineage>
        <taxon>Bacteria</taxon>
        <taxon>Bacillati</taxon>
        <taxon>Actinomycetota</taxon>
        <taxon>Actinomycetes</taxon>
        <taxon>Sporichthyales</taxon>
        <taxon>Sporichthyaceae</taxon>
        <taxon>Sporichthya</taxon>
    </lineage>
</organism>
<evidence type="ECO:0000256" key="1">
    <source>
        <dbReference type="ARBA" id="ARBA00022448"/>
    </source>
</evidence>
<dbReference type="SMART" id="SM00382">
    <property type="entry name" value="AAA"/>
    <property type="match status" value="1"/>
</dbReference>
<proteinExistence type="predicted"/>
<dbReference type="InterPro" id="IPR003439">
    <property type="entry name" value="ABC_transporter-like_ATP-bd"/>
</dbReference>
<accession>A0ABP3REA1</accession>
<evidence type="ECO:0000313" key="5">
    <source>
        <dbReference type="EMBL" id="GAA0608823.1"/>
    </source>
</evidence>
<dbReference type="PANTHER" id="PTHR45772:SF7">
    <property type="entry name" value="AMINO ACID ABC TRANSPORTER ATP-BINDING PROTEIN"/>
    <property type="match status" value="1"/>
</dbReference>
<dbReference type="InterPro" id="IPR027417">
    <property type="entry name" value="P-loop_NTPase"/>
</dbReference>
<evidence type="ECO:0000313" key="6">
    <source>
        <dbReference type="Proteomes" id="UP001500957"/>
    </source>
</evidence>
<dbReference type="Pfam" id="PF12399">
    <property type="entry name" value="BCA_ABC_TP_C"/>
    <property type="match status" value="1"/>
</dbReference>